<dbReference type="InParanoid" id="A0A7J6IKD2"/>
<reference evidence="2 3" key="2">
    <citation type="submission" date="2020-04" db="EMBL/GenBank/DDBJ databases">
        <title>Genome sequencing and assembly of multiple isolates from the Colletotrichum gloeosporioides species complex.</title>
        <authorList>
            <person name="Gan P."/>
            <person name="Shirasu K."/>
        </authorList>
    </citation>
    <scope>NUCLEOTIDE SEQUENCE [LARGE SCALE GENOMIC DNA]</scope>
    <source>
        <strain evidence="2 3">Nara gc5</strain>
    </source>
</reference>
<proteinExistence type="predicted"/>
<comment type="caution">
    <text evidence="2">The sequence shown here is derived from an EMBL/GenBank/DDBJ whole genome shotgun (WGS) entry which is preliminary data.</text>
</comment>
<sequence>MGFTEFSHFASKSGAPFPDPDTPEGKDIKHMLETAAAQPGAGRIYWGHAVEKPHQQWLFLDWDSVEEHLAYRTTPGHDVVAKSMSSYLDWTDGYIKHIVTKPWPPTILAEAPVTEVLTLFFPAELEEPAKEELSKQLEVFKVKALDTSSDFKGIAYGWSKENDVPITSEDGKAGNLLVAFIGWPSVEAHLKFRETEAFRDNIGLLREMKGIVKLGIFHVACRSLSSTKKK</sequence>
<dbReference type="EMBL" id="ANPB02000009">
    <property type="protein sequence ID" value="KAF4477011.1"/>
    <property type="molecule type" value="Genomic_DNA"/>
</dbReference>
<reference evidence="2 3" key="1">
    <citation type="submission" date="2012-08" db="EMBL/GenBank/DDBJ databases">
        <authorList>
            <person name="Gan P.H.P."/>
            <person name="Ikeda K."/>
            <person name="Irieda H."/>
            <person name="Narusaka M."/>
            <person name="O'Connell R.J."/>
            <person name="Narusaka Y."/>
            <person name="Takano Y."/>
            <person name="Kubo Y."/>
            <person name="Shirasu K."/>
        </authorList>
    </citation>
    <scope>NUCLEOTIDE SEQUENCE [LARGE SCALE GENOMIC DNA]</scope>
    <source>
        <strain evidence="2 3">Nara gc5</strain>
    </source>
</reference>
<evidence type="ECO:0008006" key="4">
    <source>
        <dbReference type="Google" id="ProtNLM"/>
    </source>
</evidence>
<dbReference type="Proteomes" id="UP000011096">
    <property type="component" value="Unassembled WGS sequence"/>
</dbReference>
<name>A0A7J6IKD2_COLFN</name>
<organism evidence="2 3">
    <name type="scientific">Colletotrichum fructicola (strain Nara gc5)</name>
    <name type="common">Anthracnose fungus</name>
    <name type="synonym">Colletotrichum gloeosporioides (strain Nara gc5)</name>
    <dbReference type="NCBI Taxonomy" id="1213859"/>
    <lineage>
        <taxon>Eukaryota</taxon>
        <taxon>Fungi</taxon>
        <taxon>Dikarya</taxon>
        <taxon>Ascomycota</taxon>
        <taxon>Pezizomycotina</taxon>
        <taxon>Sordariomycetes</taxon>
        <taxon>Hypocreomycetidae</taxon>
        <taxon>Glomerellales</taxon>
        <taxon>Glomerellaceae</taxon>
        <taxon>Colletotrichum</taxon>
        <taxon>Colletotrichum gloeosporioides species complex</taxon>
    </lineage>
</organism>
<protein>
    <recommendedName>
        <fullName evidence="4">ABM domain-containing protein</fullName>
    </recommendedName>
</protein>
<evidence type="ECO:0000256" key="1">
    <source>
        <dbReference type="SAM" id="MobiDB-lite"/>
    </source>
</evidence>
<dbReference type="OrthoDB" id="3830579at2759"/>
<dbReference type="Gene3D" id="3.30.70.100">
    <property type="match status" value="2"/>
</dbReference>
<accession>A0A7J6IKD2</accession>
<dbReference type="AlphaFoldDB" id="A0A7J6IKD2"/>
<dbReference type="GeneID" id="43611311"/>
<gene>
    <name evidence="2" type="ORF">CGGC5_v015105</name>
</gene>
<evidence type="ECO:0000313" key="3">
    <source>
        <dbReference type="Proteomes" id="UP000011096"/>
    </source>
</evidence>
<keyword evidence="3" id="KW-1185">Reference proteome</keyword>
<evidence type="ECO:0000313" key="2">
    <source>
        <dbReference type="EMBL" id="KAF4477011.1"/>
    </source>
</evidence>
<feature type="region of interest" description="Disordered" evidence="1">
    <location>
        <begin position="1"/>
        <end position="25"/>
    </location>
</feature>
<dbReference type="RefSeq" id="XP_031876421.1">
    <property type="nucleotide sequence ID" value="XM_032027182.1"/>
</dbReference>